<dbReference type="InterPro" id="IPR009492">
    <property type="entry name" value="TniQ"/>
</dbReference>
<name>A0A411Z0H7_9RHOB</name>
<proteinExistence type="predicted"/>
<feature type="domain" description="TniQ" evidence="1">
    <location>
        <begin position="9"/>
        <end position="133"/>
    </location>
</feature>
<reference evidence="2 3" key="1">
    <citation type="submission" date="2018-08" db="EMBL/GenBank/DDBJ databases">
        <title>Flavobacterium tibetense sp. nov., isolated from a wetland YonghuCo on Tibetan Plateau.</title>
        <authorList>
            <person name="Phurbu D."/>
            <person name="Lu H."/>
            <person name="Xing P."/>
        </authorList>
    </citation>
    <scope>NUCLEOTIDE SEQUENCE [LARGE SCALE GENOMIC DNA]</scope>
    <source>
        <strain evidence="2 3">DJC</strain>
    </source>
</reference>
<protein>
    <recommendedName>
        <fullName evidence="1">TniQ domain-containing protein</fullName>
    </recommendedName>
</protein>
<gene>
    <name evidence="2" type="ORF">D1012_15315</name>
</gene>
<keyword evidence="3" id="KW-1185">Reference proteome</keyword>
<sequence length="500" mass="54397">MIKMLTPHMPYDPAETVQSYATRLSMLHTGQPAGRLLADCGLKPSRFAAGHTEEIATFAAAVGEDPEALLAGTVRALSRHNVFRGEDFSRAGLASRVRQFCPHCLQEDGPPTAWRHRLAWCFGSIMICPKHSSTLVEVSHEGTENIEDAVDQAGGRELAEMSSLTVNIGRHVAWLHNRLNSAPSGTWLDDQSIEQVLNASEHLGMVLEHGQDIRPGKLTRLELSAALETGFRIYEQGPDAVKAGLDDIRKKALATAVQAGPLAMYGVLYDWIDRRSQLIAPGPIRKILREHILDHDAYMQGERLLGEVVTERRLHSVKSLALTLKVDRRRMSRLMQKLGLVPEGATDAESGRLVFPVKDVEQLVTDYEDAIPLAKVPEYIGGTQNQTLALYGAGILPAVIPADAPGAVRGVIFARRVLDDLLARIGALPLVNDEQREQSLSVSEACQRHGGTTAELISAVLSGKIAALRARPDPRLDAIRVLVPDVVGFRQKATGDGGSP</sequence>
<accession>A0A411Z0H7</accession>
<dbReference type="Proteomes" id="UP000284547">
    <property type="component" value="Unassembled WGS sequence"/>
</dbReference>
<dbReference type="AlphaFoldDB" id="A0A411Z0H7"/>
<dbReference type="OrthoDB" id="7595282at2"/>
<comment type="caution">
    <text evidence="2">The sequence shown here is derived from an EMBL/GenBank/DDBJ whole genome shotgun (WGS) entry which is preliminary data.</text>
</comment>
<dbReference type="EMBL" id="QWEY01000008">
    <property type="protein sequence ID" value="RGP36554.1"/>
    <property type="molecule type" value="Genomic_DNA"/>
</dbReference>
<organism evidence="2 3">
    <name type="scientific">Pseudotabrizicola alkalilacus</name>
    <dbReference type="NCBI Taxonomy" id="2305252"/>
    <lineage>
        <taxon>Bacteria</taxon>
        <taxon>Pseudomonadati</taxon>
        <taxon>Pseudomonadota</taxon>
        <taxon>Alphaproteobacteria</taxon>
        <taxon>Rhodobacterales</taxon>
        <taxon>Paracoccaceae</taxon>
        <taxon>Pseudotabrizicola</taxon>
    </lineage>
</organism>
<evidence type="ECO:0000313" key="3">
    <source>
        <dbReference type="Proteomes" id="UP000284547"/>
    </source>
</evidence>
<dbReference type="Pfam" id="PF06527">
    <property type="entry name" value="TniQ"/>
    <property type="match status" value="1"/>
</dbReference>
<evidence type="ECO:0000313" key="2">
    <source>
        <dbReference type="EMBL" id="RGP36554.1"/>
    </source>
</evidence>
<evidence type="ECO:0000259" key="1">
    <source>
        <dbReference type="Pfam" id="PF06527"/>
    </source>
</evidence>
<dbReference type="RefSeq" id="WP_118154007.1">
    <property type="nucleotide sequence ID" value="NZ_QWEY01000008.1"/>
</dbReference>